<gene>
    <name evidence="1" type="ORF">PVAND_013313</name>
</gene>
<accession>A0A9J6CQ36</accession>
<evidence type="ECO:0000313" key="2">
    <source>
        <dbReference type="Proteomes" id="UP001107558"/>
    </source>
</evidence>
<evidence type="ECO:0000313" key="1">
    <source>
        <dbReference type="EMBL" id="KAG5684064.1"/>
    </source>
</evidence>
<proteinExistence type="predicted"/>
<dbReference type="Proteomes" id="UP001107558">
    <property type="component" value="Chromosome 1"/>
</dbReference>
<protein>
    <submittedName>
        <fullName evidence="1">Uncharacterized protein</fullName>
    </submittedName>
</protein>
<keyword evidence="2" id="KW-1185">Reference proteome</keyword>
<reference evidence="1" key="1">
    <citation type="submission" date="2021-03" db="EMBL/GenBank/DDBJ databases">
        <title>Chromosome level genome of the anhydrobiotic midge Polypedilum vanderplanki.</title>
        <authorList>
            <person name="Yoshida Y."/>
            <person name="Kikawada T."/>
            <person name="Gusev O."/>
        </authorList>
    </citation>
    <scope>NUCLEOTIDE SEQUENCE</scope>
    <source>
        <strain evidence="1">NIAS01</strain>
        <tissue evidence="1">Whole body or cell culture</tissue>
    </source>
</reference>
<comment type="caution">
    <text evidence="1">The sequence shown here is derived from an EMBL/GenBank/DDBJ whole genome shotgun (WGS) entry which is preliminary data.</text>
</comment>
<organism evidence="1 2">
    <name type="scientific">Polypedilum vanderplanki</name>
    <name type="common">Sleeping chironomid midge</name>
    <dbReference type="NCBI Taxonomy" id="319348"/>
    <lineage>
        <taxon>Eukaryota</taxon>
        <taxon>Metazoa</taxon>
        <taxon>Ecdysozoa</taxon>
        <taxon>Arthropoda</taxon>
        <taxon>Hexapoda</taxon>
        <taxon>Insecta</taxon>
        <taxon>Pterygota</taxon>
        <taxon>Neoptera</taxon>
        <taxon>Endopterygota</taxon>
        <taxon>Diptera</taxon>
        <taxon>Nematocera</taxon>
        <taxon>Chironomoidea</taxon>
        <taxon>Chironomidae</taxon>
        <taxon>Chironominae</taxon>
        <taxon>Polypedilum</taxon>
        <taxon>Polypedilum</taxon>
    </lineage>
</organism>
<dbReference type="EMBL" id="JADBJN010000001">
    <property type="protein sequence ID" value="KAG5684064.1"/>
    <property type="molecule type" value="Genomic_DNA"/>
</dbReference>
<dbReference type="AlphaFoldDB" id="A0A9J6CQ36"/>
<sequence>MTYLIAIVILEGGKFAVGAIDYDDEPLINGEEVRGLVYEYWINQKTALQSMPEKWNDKDHKPKCRVVSCNYRALDYKHRASGFCGIHKAMSSTIASLINGVLCSTERCTKKAGVCFTEALCFSCKALPENQRVKYPFQFSYEKIKKSIIIEMAKSAADKFEVWKKNNPNDGF</sequence>
<name>A0A9J6CQ36_POLVA</name>